<proteinExistence type="predicted"/>
<feature type="region of interest" description="Disordered" evidence="1">
    <location>
        <begin position="1"/>
        <end position="98"/>
    </location>
</feature>
<reference evidence="2" key="1">
    <citation type="journal article" date="2023" name="Mol. Biol. Evol.">
        <title>Third-Generation Sequencing Reveals the Adaptive Role of the Epigenome in Three Deep-Sea Polychaetes.</title>
        <authorList>
            <person name="Perez M."/>
            <person name="Aroh O."/>
            <person name="Sun Y."/>
            <person name="Lan Y."/>
            <person name="Juniper S.K."/>
            <person name="Young C.R."/>
            <person name="Angers B."/>
            <person name="Qian P.Y."/>
        </authorList>
    </citation>
    <scope>NUCLEOTIDE SEQUENCE</scope>
    <source>
        <strain evidence="2">P08H-3</strain>
    </source>
</reference>
<feature type="compositionally biased region" description="Basic and acidic residues" evidence="1">
    <location>
        <begin position="45"/>
        <end position="65"/>
    </location>
</feature>
<protein>
    <submittedName>
        <fullName evidence="2">Uncharacterized protein</fullName>
    </submittedName>
</protein>
<evidence type="ECO:0000313" key="3">
    <source>
        <dbReference type="Proteomes" id="UP001208570"/>
    </source>
</evidence>
<comment type="caution">
    <text evidence="2">The sequence shown here is derived from an EMBL/GenBank/DDBJ whole genome shotgun (WGS) entry which is preliminary data.</text>
</comment>
<organism evidence="2 3">
    <name type="scientific">Paralvinella palmiformis</name>
    <dbReference type="NCBI Taxonomy" id="53620"/>
    <lineage>
        <taxon>Eukaryota</taxon>
        <taxon>Metazoa</taxon>
        <taxon>Spiralia</taxon>
        <taxon>Lophotrochozoa</taxon>
        <taxon>Annelida</taxon>
        <taxon>Polychaeta</taxon>
        <taxon>Sedentaria</taxon>
        <taxon>Canalipalpata</taxon>
        <taxon>Terebellida</taxon>
        <taxon>Terebelliformia</taxon>
        <taxon>Alvinellidae</taxon>
        <taxon>Paralvinella</taxon>
    </lineage>
</organism>
<sequence>MDSTKERRHVVGDVSRPGYESNRSNGKRGIRTEESAVSELRHRKSSDLDRRSAKYERNACADRSGRAPSPKRTASRPSDPDRRHRRRQIQNGNDNRRN</sequence>
<gene>
    <name evidence="2" type="ORF">LSH36_600g01078</name>
</gene>
<keyword evidence="3" id="KW-1185">Reference proteome</keyword>
<evidence type="ECO:0000256" key="1">
    <source>
        <dbReference type="SAM" id="MobiDB-lite"/>
    </source>
</evidence>
<feature type="compositionally biased region" description="Polar residues" evidence="1">
    <location>
        <begin position="89"/>
        <end position="98"/>
    </location>
</feature>
<dbReference type="AlphaFoldDB" id="A0AAD9MWD1"/>
<accession>A0AAD9MWD1</accession>
<dbReference type="EMBL" id="JAODUP010000600">
    <property type="protein sequence ID" value="KAK2146558.1"/>
    <property type="molecule type" value="Genomic_DNA"/>
</dbReference>
<name>A0AAD9MWD1_9ANNE</name>
<dbReference type="Proteomes" id="UP001208570">
    <property type="component" value="Unassembled WGS sequence"/>
</dbReference>
<evidence type="ECO:0000313" key="2">
    <source>
        <dbReference type="EMBL" id="KAK2146558.1"/>
    </source>
</evidence>